<name>A0A1H7LVX9_9GAMM</name>
<dbReference type="EMBL" id="FOAS01000007">
    <property type="protein sequence ID" value="SEL03120.1"/>
    <property type="molecule type" value="Genomic_DNA"/>
</dbReference>
<dbReference type="Pfam" id="PF06127">
    <property type="entry name" value="Mpo1-like"/>
    <property type="match status" value="1"/>
</dbReference>
<dbReference type="STRING" id="1429083.GCA_001885685_01535"/>
<evidence type="ECO:0000313" key="3">
    <source>
        <dbReference type="Proteomes" id="UP000185766"/>
    </source>
</evidence>
<feature type="transmembrane region" description="Helical" evidence="1">
    <location>
        <begin position="22"/>
        <end position="42"/>
    </location>
</feature>
<dbReference type="PANTHER" id="PTHR28026">
    <property type="entry name" value="DUF962 DOMAIN PROTEIN (AFU_ORTHOLOGUE AFUA_8G05310)"/>
    <property type="match status" value="1"/>
</dbReference>
<evidence type="ECO:0000313" key="2">
    <source>
        <dbReference type="EMBL" id="SEL03120.1"/>
    </source>
</evidence>
<dbReference type="PANTHER" id="PTHR28026:SF9">
    <property type="entry name" value="2-HYDROXY-PALMITIC ACID DIOXYGENASE MPO1"/>
    <property type="match status" value="1"/>
</dbReference>
<evidence type="ECO:0000256" key="1">
    <source>
        <dbReference type="SAM" id="Phobius"/>
    </source>
</evidence>
<dbReference type="RefSeq" id="WP_071870783.1">
    <property type="nucleotide sequence ID" value="NZ_FOAS01000007.1"/>
</dbReference>
<keyword evidence="3" id="KW-1185">Reference proteome</keyword>
<dbReference type="AlphaFoldDB" id="A0A1H7LVX9"/>
<feature type="transmembrane region" description="Helical" evidence="1">
    <location>
        <begin position="114"/>
        <end position="133"/>
    </location>
</feature>
<keyword evidence="1" id="KW-0472">Membrane</keyword>
<accession>A0A1H7LVX9</accession>
<dbReference type="OrthoDB" id="5515308at2"/>
<sequence>MRTLDQWLDDYADSHQDPVNKAFHWVCVPLITFSLLGMLWALHPAVMLAFIGVALAFYFSLSWRVAVVMAALSVLVIAVLTQLQQVFWPSLIIFVLAWVGQFIGHHVEGKKPSFFKDVQFLLVGPVWCLTFLYRRMGWRYA</sequence>
<keyword evidence="1" id="KW-1133">Transmembrane helix</keyword>
<feature type="transmembrane region" description="Helical" evidence="1">
    <location>
        <begin position="49"/>
        <end position="80"/>
    </location>
</feature>
<protein>
    <submittedName>
        <fullName evidence="2">Uncharacterized membrane protein YGL010W</fullName>
    </submittedName>
</protein>
<dbReference type="GO" id="GO:0016020">
    <property type="term" value="C:membrane"/>
    <property type="evidence" value="ECO:0007669"/>
    <property type="project" value="GOC"/>
</dbReference>
<proteinExistence type="predicted"/>
<dbReference type="InterPro" id="IPR009305">
    <property type="entry name" value="Mpo1-like"/>
</dbReference>
<reference evidence="2 3" key="1">
    <citation type="submission" date="2016-10" db="EMBL/GenBank/DDBJ databases">
        <authorList>
            <person name="de Groot N.N."/>
        </authorList>
    </citation>
    <scope>NUCLEOTIDE SEQUENCE [LARGE SCALE GENOMIC DNA]</scope>
    <source>
        <strain evidence="2 3">JCM 19513</strain>
    </source>
</reference>
<feature type="transmembrane region" description="Helical" evidence="1">
    <location>
        <begin position="86"/>
        <end position="107"/>
    </location>
</feature>
<keyword evidence="1" id="KW-0812">Transmembrane</keyword>
<dbReference type="GO" id="GO:0046521">
    <property type="term" value="P:sphingoid catabolic process"/>
    <property type="evidence" value="ECO:0007669"/>
    <property type="project" value="TreeGrafter"/>
</dbReference>
<dbReference type="Proteomes" id="UP000185766">
    <property type="component" value="Unassembled WGS sequence"/>
</dbReference>
<gene>
    <name evidence="2" type="ORF">SAMN05216214_107142</name>
</gene>
<organism evidence="2 3">
    <name type="scientific">Atopomonas hussainii</name>
    <dbReference type="NCBI Taxonomy" id="1429083"/>
    <lineage>
        <taxon>Bacteria</taxon>
        <taxon>Pseudomonadati</taxon>
        <taxon>Pseudomonadota</taxon>
        <taxon>Gammaproteobacteria</taxon>
        <taxon>Pseudomonadales</taxon>
        <taxon>Pseudomonadaceae</taxon>
        <taxon>Atopomonas</taxon>
    </lineage>
</organism>